<dbReference type="Proteomes" id="UP000722791">
    <property type="component" value="Unassembled WGS sequence"/>
</dbReference>
<name>A0A8J4GZZ3_9CHLO</name>
<gene>
    <name evidence="1" type="ORF">Vretimale_19979</name>
</gene>
<sequence length="146" mass="15513">MPSDVARSNDARALVANLDSGPQYGKNDKIIYATDYSGRSSASSSARLKDVADSYLRQLHGGNTAARVLAAQGLGSLPSFLGPTQGADALRRAIELGVLGGLIDVLMMDDKMPVQVRWRWLRSPSGTTGLVCYVEPCRSPCSVAIT</sequence>
<comment type="caution">
    <text evidence="1">The sequence shown here is derived from an EMBL/GenBank/DDBJ whole genome shotgun (WGS) entry which is preliminary data.</text>
</comment>
<dbReference type="EMBL" id="BNCQ01000126">
    <property type="protein sequence ID" value="GIM17440.1"/>
    <property type="molecule type" value="Genomic_DNA"/>
</dbReference>
<dbReference type="AlphaFoldDB" id="A0A8J4GZZ3"/>
<evidence type="ECO:0000313" key="1">
    <source>
        <dbReference type="EMBL" id="GIM17440.1"/>
    </source>
</evidence>
<protein>
    <submittedName>
        <fullName evidence="1">Uncharacterized protein</fullName>
    </submittedName>
</protein>
<reference evidence="1" key="1">
    <citation type="journal article" date="2021" name="Proc. Natl. Acad. Sci. U.S.A.">
        <title>Three genomes in the algal genus Volvox reveal the fate of a haploid sex-determining region after a transition to homothallism.</title>
        <authorList>
            <person name="Yamamoto K."/>
            <person name="Hamaji T."/>
            <person name="Kawai-Toyooka H."/>
            <person name="Matsuzaki R."/>
            <person name="Takahashi F."/>
            <person name="Nishimura Y."/>
            <person name="Kawachi M."/>
            <person name="Noguchi H."/>
            <person name="Minakuchi Y."/>
            <person name="Umen J.G."/>
            <person name="Toyoda A."/>
            <person name="Nozaki H."/>
        </authorList>
    </citation>
    <scope>NUCLEOTIDE SEQUENCE</scope>
    <source>
        <strain evidence="1">NIES-3785</strain>
    </source>
</reference>
<accession>A0A8J4GZZ3</accession>
<evidence type="ECO:0000313" key="2">
    <source>
        <dbReference type="Proteomes" id="UP000722791"/>
    </source>
</evidence>
<proteinExistence type="predicted"/>
<organism evidence="1 2">
    <name type="scientific">Volvox reticuliferus</name>
    <dbReference type="NCBI Taxonomy" id="1737510"/>
    <lineage>
        <taxon>Eukaryota</taxon>
        <taxon>Viridiplantae</taxon>
        <taxon>Chlorophyta</taxon>
        <taxon>core chlorophytes</taxon>
        <taxon>Chlorophyceae</taxon>
        <taxon>CS clade</taxon>
        <taxon>Chlamydomonadales</taxon>
        <taxon>Volvocaceae</taxon>
        <taxon>Volvox</taxon>
    </lineage>
</organism>